<feature type="active site" description="Nucleophile" evidence="5">
    <location>
        <position position="67"/>
    </location>
</feature>
<protein>
    <submittedName>
        <fullName evidence="8">Patatin-like phospholipase family protein</fullName>
    </submittedName>
</protein>
<comment type="caution">
    <text evidence="8">The sequence shown here is derived from an EMBL/GenBank/DDBJ whole genome shotgun (WGS) entry which is preliminary data.</text>
</comment>
<evidence type="ECO:0000313" key="8">
    <source>
        <dbReference type="EMBL" id="MBK7423029.1"/>
    </source>
</evidence>
<dbReference type="PROSITE" id="PS01237">
    <property type="entry name" value="UPF0028"/>
    <property type="match status" value="1"/>
</dbReference>
<dbReference type="GO" id="GO:0046470">
    <property type="term" value="P:phosphatidylcholine metabolic process"/>
    <property type="evidence" value="ECO:0007669"/>
    <property type="project" value="InterPro"/>
</dbReference>
<feature type="chain" id="PRO_5038845302" evidence="6">
    <location>
        <begin position="25"/>
        <end position="732"/>
    </location>
</feature>
<feature type="short sequence motif" description="GXGXXG" evidence="5">
    <location>
        <begin position="38"/>
        <end position="43"/>
    </location>
</feature>
<dbReference type="InterPro" id="IPR002641">
    <property type="entry name" value="PNPLA_dom"/>
</dbReference>
<dbReference type="Gene3D" id="3.40.1090.10">
    <property type="entry name" value="Cytosolic phospholipase A2 catalytic domain"/>
    <property type="match status" value="2"/>
</dbReference>
<dbReference type="PANTHER" id="PTHR14226:SF29">
    <property type="entry name" value="NEUROPATHY TARGET ESTERASE SWS"/>
    <property type="match status" value="1"/>
</dbReference>
<proteinExistence type="inferred from homology"/>
<keyword evidence="3 5" id="KW-0442">Lipid degradation</keyword>
<dbReference type="PROSITE" id="PS51635">
    <property type="entry name" value="PNPLA"/>
    <property type="match status" value="1"/>
</dbReference>
<feature type="active site" description="Proton acceptor" evidence="5">
    <location>
        <position position="213"/>
    </location>
</feature>
<dbReference type="GO" id="GO:0016042">
    <property type="term" value="P:lipid catabolic process"/>
    <property type="evidence" value="ECO:0007669"/>
    <property type="project" value="UniProtKB-UniRule"/>
</dbReference>
<dbReference type="EMBL" id="JADJNC010000011">
    <property type="protein sequence ID" value="MBK7423029.1"/>
    <property type="molecule type" value="Genomic_DNA"/>
</dbReference>
<evidence type="ECO:0000256" key="1">
    <source>
        <dbReference type="ARBA" id="ARBA00006636"/>
    </source>
</evidence>
<accession>A0A9D7FEV9</accession>
<evidence type="ECO:0000259" key="7">
    <source>
        <dbReference type="PROSITE" id="PS51635"/>
    </source>
</evidence>
<keyword evidence="2 5" id="KW-0378">Hydrolase</keyword>
<dbReference type="GO" id="GO:0004622">
    <property type="term" value="F:phosphatidylcholine lysophospholipase activity"/>
    <property type="evidence" value="ECO:0007669"/>
    <property type="project" value="InterPro"/>
</dbReference>
<feature type="domain" description="PNPLA" evidence="7">
    <location>
        <begin position="34"/>
        <end position="226"/>
    </location>
</feature>
<name>A0A9D7FEV9_9RHOO</name>
<feature type="signal peptide" evidence="6">
    <location>
        <begin position="1"/>
        <end position="24"/>
    </location>
</feature>
<dbReference type="Proteomes" id="UP000886602">
    <property type="component" value="Unassembled WGS sequence"/>
</dbReference>
<dbReference type="SUPFAM" id="SSF52151">
    <property type="entry name" value="FabD/lysophospholipase-like"/>
    <property type="match status" value="1"/>
</dbReference>
<sequence length="732" mass="79561">MNERSVFQSLALAGLFVVASLAHAAETTRPRIGLVLGGGGARGAAHIGVLEVLEKLRIPVDCVAGTSMGGLVAGAFAAGLSPAEMRRELARADWNDMFIDSPPYSEVNYRNKAISKRFLPASETGVNSQGLTYQGGVVSGQKIKLFFNRLVNSDLGEREIETLPLPLSIIATDIGNGDKVVFRSGSLTKAMRASMSVPGLMAPVDYQGRKLVDGGLVDNVPIDVVRDHCQADIVIAVNVGSPLMKAEDVGSLLSVSVQMVNILTEQNVTRSLATLKPTDIYIKPDLEGISAGDFVKSSETADRGRKAALAVADRLQALAVSDEVYSAWVNRIAYVRNESPVIDEIQVAGLKVVNPAAVERQIQARSGERLDETTLNRDMLRIYGDGWFESVDYAVLSTRDRNILRVLPAEKSWGPDYLRFGINLESNFSLDSTYSLRVGYDKTWLNPLGGELIVAAEIGNAPGVLLDYYQPLEAQQRYFFDSSLAYGGRPFYLYQDNNRVAEYWRTRGLVSAGFGINVGLLGQIRTGWRQIWQEATLETGIPSAIFPAKTSESYGGEYVTLDFDQMDRLFFPSRGWSSKLAYFNSSQAGYSKVTANVEAAYPIGDFVINSRLSYQGSLNGPLPYYDAGSLGGFLNLSGFTRQELNGDNIRYGNIRVEKIIGQFPLGLRGDLRAGVALETGKVGTPYTQTQLSGWINSAAIYLGGETPLGPFYLGYGRSDSGSSNVYLFLGTP</sequence>
<feature type="short sequence motif" description="GXSXG" evidence="5">
    <location>
        <begin position="65"/>
        <end position="69"/>
    </location>
</feature>
<dbReference type="Gene3D" id="3.10.20.310">
    <property type="entry name" value="membrane protein fhac"/>
    <property type="match status" value="1"/>
</dbReference>
<organism evidence="8 9">
    <name type="scientific">Candidatus Propionivibrio dominans</name>
    <dbReference type="NCBI Taxonomy" id="2954373"/>
    <lineage>
        <taxon>Bacteria</taxon>
        <taxon>Pseudomonadati</taxon>
        <taxon>Pseudomonadota</taxon>
        <taxon>Betaproteobacteria</taxon>
        <taxon>Rhodocyclales</taxon>
        <taxon>Rhodocyclaceae</taxon>
        <taxon>Propionivibrio</taxon>
    </lineage>
</organism>
<keyword evidence="6" id="KW-0732">Signal</keyword>
<keyword evidence="4 5" id="KW-0443">Lipid metabolism</keyword>
<dbReference type="Pfam" id="PF01734">
    <property type="entry name" value="Patatin"/>
    <property type="match status" value="1"/>
</dbReference>
<dbReference type="InterPro" id="IPR016035">
    <property type="entry name" value="Acyl_Trfase/lysoPLipase"/>
</dbReference>
<comment type="similarity">
    <text evidence="1">Belongs to the NTE family.</text>
</comment>
<gene>
    <name evidence="8" type="ORF">IPJ48_08015</name>
</gene>
<evidence type="ECO:0000256" key="6">
    <source>
        <dbReference type="SAM" id="SignalP"/>
    </source>
</evidence>
<evidence type="ECO:0000256" key="3">
    <source>
        <dbReference type="ARBA" id="ARBA00022963"/>
    </source>
</evidence>
<evidence type="ECO:0000313" key="9">
    <source>
        <dbReference type="Proteomes" id="UP000886602"/>
    </source>
</evidence>
<dbReference type="AlphaFoldDB" id="A0A9D7FEV9"/>
<evidence type="ECO:0000256" key="4">
    <source>
        <dbReference type="ARBA" id="ARBA00023098"/>
    </source>
</evidence>
<dbReference type="InterPro" id="IPR001423">
    <property type="entry name" value="LysoPLipase_patatin_CS"/>
</dbReference>
<dbReference type="InterPro" id="IPR050301">
    <property type="entry name" value="NTE"/>
</dbReference>
<dbReference type="PANTHER" id="PTHR14226">
    <property type="entry name" value="NEUROPATHY TARGET ESTERASE/SWISS CHEESE D.MELANOGASTER"/>
    <property type="match status" value="1"/>
</dbReference>
<reference evidence="8" key="1">
    <citation type="submission" date="2020-10" db="EMBL/GenBank/DDBJ databases">
        <title>Connecting structure to function with the recovery of over 1000 high-quality activated sludge metagenome-assembled genomes encoding full-length rRNA genes using long-read sequencing.</title>
        <authorList>
            <person name="Singleton C.M."/>
            <person name="Petriglieri F."/>
            <person name="Kristensen J.M."/>
            <person name="Kirkegaard R.H."/>
            <person name="Michaelsen T.Y."/>
            <person name="Andersen M.H."/>
            <person name="Karst S.M."/>
            <person name="Dueholm M.S."/>
            <person name="Nielsen P.H."/>
            <person name="Albertsen M."/>
        </authorList>
    </citation>
    <scope>NUCLEOTIDE SEQUENCE</scope>
    <source>
        <strain evidence="8">EsbW_18-Q3-R4-48_MAXAC.044</strain>
    </source>
</reference>
<evidence type="ECO:0000256" key="2">
    <source>
        <dbReference type="ARBA" id="ARBA00022801"/>
    </source>
</evidence>
<evidence type="ECO:0000256" key="5">
    <source>
        <dbReference type="PROSITE-ProRule" id="PRU01161"/>
    </source>
</evidence>
<feature type="short sequence motif" description="DGA/G" evidence="5">
    <location>
        <begin position="213"/>
        <end position="215"/>
    </location>
</feature>